<reference evidence="2 3" key="1">
    <citation type="submission" date="2019-05" db="EMBL/GenBank/DDBJ databases">
        <title>Another draft genome of Portunus trituberculatus and its Hox gene families provides insights of decapod evolution.</title>
        <authorList>
            <person name="Jeong J.-H."/>
            <person name="Song I."/>
            <person name="Kim S."/>
            <person name="Choi T."/>
            <person name="Kim D."/>
            <person name="Ryu S."/>
            <person name="Kim W."/>
        </authorList>
    </citation>
    <scope>NUCLEOTIDE SEQUENCE [LARGE SCALE GENOMIC DNA]</scope>
    <source>
        <tissue evidence="2">Muscle</tissue>
    </source>
</reference>
<comment type="caution">
    <text evidence="2">The sequence shown here is derived from an EMBL/GenBank/DDBJ whole genome shotgun (WGS) entry which is preliminary data.</text>
</comment>
<organism evidence="2 3">
    <name type="scientific">Portunus trituberculatus</name>
    <name type="common">Swimming crab</name>
    <name type="synonym">Neptunus trituberculatus</name>
    <dbReference type="NCBI Taxonomy" id="210409"/>
    <lineage>
        <taxon>Eukaryota</taxon>
        <taxon>Metazoa</taxon>
        <taxon>Ecdysozoa</taxon>
        <taxon>Arthropoda</taxon>
        <taxon>Crustacea</taxon>
        <taxon>Multicrustacea</taxon>
        <taxon>Malacostraca</taxon>
        <taxon>Eumalacostraca</taxon>
        <taxon>Eucarida</taxon>
        <taxon>Decapoda</taxon>
        <taxon>Pleocyemata</taxon>
        <taxon>Brachyura</taxon>
        <taxon>Eubrachyura</taxon>
        <taxon>Portunoidea</taxon>
        <taxon>Portunidae</taxon>
        <taxon>Portuninae</taxon>
        <taxon>Portunus</taxon>
    </lineage>
</organism>
<feature type="region of interest" description="Disordered" evidence="1">
    <location>
        <begin position="1"/>
        <end position="44"/>
    </location>
</feature>
<accession>A0A5B7HUA1</accession>
<protein>
    <submittedName>
        <fullName evidence="2">Uncharacterized protein</fullName>
    </submittedName>
</protein>
<evidence type="ECO:0000313" key="2">
    <source>
        <dbReference type="EMBL" id="MPC73306.1"/>
    </source>
</evidence>
<gene>
    <name evidence="2" type="ORF">E2C01_067630</name>
</gene>
<proteinExistence type="predicted"/>
<sequence length="247" mass="27870">MSGLDDRTALSPEVSCHGNSRRSATGSSRVSVRSMDSSDDSQARLERVHNSQMRHLQDVNKPLRRTRAQTSPVYKENFPSWQMVMKEHVHLKGEEAKLSANKSPDPKTHQVKYQAITRRPNNSPALAPVECNPQILAALKMDAKKADSRLMEVSADIISAGTIITKSLLELDNLVQNTGNSQLAQEIEEIEKLKVKLSNKMPFFPWKSTSGRTQSFWDKAAFRSHTARFQPYRTQKSFQGSQRQYSA</sequence>
<name>A0A5B7HUA1_PORTR</name>
<dbReference type="Proteomes" id="UP000324222">
    <property type="component" value="Unassembled WGS sequence"/>
</dbReference>
<feature type="compositionally biased region" description="Polar residues" evidence="1">
    <location>
        <begin position="17"/>
        <end position="26"/>
    </location>
</feature>
<keyword evidence="3" id="KW-1185">Reference proteome</keyword>
<evidence type="ECO:0000313" key="3">
    <source>
        <dbReference type="Proteomes" id="UP000324222"/>
    </source>
</evidence>
<evidence type="ECO:0000256" key="1">
    <source>
        <dbReference type="SAM" id="MobiDB-lite"/>
    </source>
</evidence>
<dbReference type="AlphaFoldDB" id="A0A5B7HUA1"/>
<dbReference type="EMBL" id="VSRR010036532">
    <property type="protein sequence ID" value="MPC73306.1"/>
    <property type="molecule type" value="Genomic_DNA"/>
</dbReference>